<dbReference type="Proteomes" id="UP000664414">
    <property type="component" value="Unassembled WGS sequence"/>
</dbReference>
<comment type="caution">
    <text evidence="1">The sequence shown here is derived from an EMBL/GenBank/DDBJ whole genome shotgun (WGS) entry which is preliminary data.</text>
</comment>
<organism evidence="1 2">
    <name type="scientific">Candidatus Paracaedimonas acanthamoebae</name>
    <dbReference type="NCBI Taxonomy" id="244581"/>
    <lineage>
        <taxon>Bacteria</taxon>
        <taxon>Pseudomonadati</taxon>
        <taxon>Pseudomonadota</taxon>
        <taxon>Alphaproteobacteria</taxon>
        <taxon>Holosporales</taxon>
        <taxon>Caedimonadaceae</taxon>
        <taxon>Candidatus Paracaedimonas</taxon>
    </lineage>
</organism>
<dbReference type="AlphaFoldDB" id="A0A8J7Q226"/>
<accession>A0A8J7Q226</accession>
<evidence type="ECO:0000313" key="1">
    <source>
        <dbReference type="EMBL" id="MBN9413703.1"/>
    </source>
</evidence>
<gene>
    <name evidence="1" type="ORF">J0H12_07290</name>
</gene>
<evidence type="ECO:0008006" key="3">
    <source>
        <dbReference type="Google" id="ProtNLM"/>
    </source>
</evidence>
<dbReference type="EMBL" id="JAFKGL010000034">
    <property type="protein sequence ID" value="MBN9413703.1"/>
    <property type="molecule type" value="Genomic_DNA"/>
</dbReference>
<proteinExistence type="predicted"/>
<name>A0A8J7Q226_9PROT</name>
<evidence type="ECO:0000313" key="2">
    <source>
        <dbReference type="Proteomes" id="UP000664414"/>
    </source>
</evidence>
<reference evidence="1" key="1">
    <citation type="submission" date="2021-02" db="EMBL/GenBank/DDBJ databases">
        <title>Thiocyanate and organic carbon inputs drive convergent selection for specific autotrophic Afipia and Thiobacillus strains within complex microbiomes.</title>
        <authorList>
            <person name="Huddy R.J."/>
            <person name="Sachdeva R."/>
            <person name="Kadzinga F."/>
            <person name="Kantor R.S."/>
            <person name="Harrison S.T.L."/>
            <person name="Banfield J.F."/>
        </authorList>
    </citation>
    <scope>NUCLEOTIDE SEQUENCE</scope>
    <source>
        <strain evidence="1">SCN18_10_11_15_R4_P_38_20</strain>
    </source>
</reference>
<protein>
    <recommendedName>
        <fullName evidence="3">Stress-response A/B barrel domain-containing protein</fullName>
    </recommendedName>
</protein>
<sequence length="61" mass="6960">MSCNTEGPHPTVILSFSSEKELDDWALTDKHEALFEKIEAYFVEPVAVKLLEDEERGTTDF</sequence>